<evidence type="ECO:0000313" key="2">
    <source>
        <dbReference type="Proteomes" id="UP000030428"/>
    </source>
</evidence>
<keyword evidence="2" id="KW-1185">Reference proteome</keyword>
<dbReference type="EMBL" id="JSZA02000227">
    <property type="protein sequence ID" value="KHD11479.1"/>
    <property type="molecule type" value="Genomic_DNA"/>
</dbReference>
<protein>
    <submittedName>
        <fullName evidence="1">Uncharacterized protein</fullName>
    </submittedName>
</protein>
<name>A0A0A6P297_9GAMM</name>
<sequence>MIMRHPILLTTLILYLLSIGTAYAFSLEVVDQLDIKAIKSIKFKQTDEEFRADVVVQFSTSAKSAIKFRNANFLITFKDDKDNEVYLGTTQSEELFFPASEDGTEKLKEENLAVYVGKNDLDTITRLIKIFNLIGNPESEFTMILSGTTQVGTKARRGWIYQGRVEIEDFSFHPTIQREVLFK</sequence>
<reference evidence="1 2" key="1">
    <citation type="journal article" date="2016" name="Front. Microbiol.">
        <title>Single-Cell (Meta-)Genomics of a Dimorphic Candidatus Thiomargarita nelsonii Reveals Genomic Plasticity.</title>
        <authorList>
            <person name="Flood B.E."/>
            <person name="Fliss P."/>
            <person name="Jones D.S."/>
            <person name="Dick G.J."/>
            <person name="Jain S."/>
            <person name="Kaster A.K."/>
            <person name="Winkel M."/>
            <person name="Mussmann M."/>
            <person name="Bailey J."/>
        </authorList>
    </citation>
    <scope>NUCLEOTIDE SEQUENCE [LARGE SCALE GENOMIC DNA]</scope>
    <source>
        <strain evidence="1">Hydrate Ridge</strain>
    </source>
</reference>
<comment type="caution">
    <text evidence="1">The sequence shown here is derived from an EMBL/GenBank/DDBJ whole genome shotgun (WGS) entry which is preliminary data.</text>
</comment>
<dbReference type="AlphaFoldDB" id="A0A0A6P297"/>
<dbReference type="Proteomes" id="UP000030428">
    <property type="component" value="Unassembled WGS sequence"/>
</dbReference>
<accession>A0A0A6P297</accession>
<proteinExistence type="predicted"/>
<evidence type="ECO:0000313" key="1">
    <source>
        <dbReference type="EMBL" id="KHD11479.1"/>
    </source>
</evidence>
<organism evidence="1 2">
    <name type="scientific">Candidatus Thiomargarita nelsonii</name>
    <dbReference type="NCBI Taxonomy" id="1003181"/>
    <lineage>
        <taxon>Bacteria</taxon>
        <taxon>Pseudomonadati</taxon>
        <taxon>Pseudomonadota</taxon>
        <taxon>Gammaproteobacteria</taxon>
        <taxon>Thiotrichales</taxon>
        <taxon>Thiotrichaceae</taxon>
        <taxon>Thiomargarita</taxon>
    </lineage>
</organism>
<gene>
    <name evidence="1" type="ORF">PN36_30530</name>
</gene>